<reference evidence="2" key="1">
    <citation type="submission" date="2021-02" db="EMBL/GenBank/DDBJ databases">
        <authorList>
            <person name="Cremers G."/>
            <person name="Picone N."/>
        </authorList>
    </citation>
    <scope>NUCLEOTIDE SEQUENCE</scope>
    <source>
        <strain evidence="2">PQ17</strain>
    </source>
</reference>
<organism evidence="2 3">
    <name type="scientific">Candidatus Methylacidithermus pantelleriae</name>
    <dbReference type="NCBI Taxonomy" id="2744239"/>
    <lineage>
        <taxon>Bacteria</taxon>
        <taxon>Pseudomonadati</taxon>
        <taxon>Verrucomicrobiota</taxon>
        <taxon>Methylacidiphilae</taxon>
        <taxon>Methylacidiphilales</taxon>
        <taxon>Methylacidiphilaceae</taxon>
        <taxon>Candidatus Methylacidithermus</taxon>
    </lineage>
</organism>
<dbReference type="Proteomes" id="UP000663859">
    <property type="component" value="Unassembled WGS sequence"/>
</dbReference>
<comment type="caution">
    <text evidence="2">The sequence shown here is derived from an EMBL/GenBank/DDBJ whole genome shotgun (WGS) entry which is preliminary data.</text>
</comment>
<proteinExistence type="predicted"/>
<evidence type="ECO:0000313" key="2">
    <source>
        <dbReference type="EMBL" id="CAF0697210.1"/>
    </source>
</evidence>
<gene>
    <name evidence="2" type="ORF">MPNT_210009</name>
</gene>
<sequence>MGFGVPDGVRGVGKTERILGRNELFGRDGIKRYSICKKDLFQRATLIRPGGHGKRGNRQDPPTVVSS</sequence>
<accession>A0A8J2BPN5</accession>
<evidence type="ECO:0000313" key="3">
    <source>
        <dbReference type="Proteomes" id="UP000663859"/>
    </source>
</evidence>
<name>A0A8J2BPN5_9BACT</name>
<dbReference type="AlphaFoldDB" id="A0A8J2BPN5"/>
<feature type="region of interest" description="Disordered" evidence="1">
    <location>
        <begin position="47"/>
        <end position="67"/>
    </location>
</feature>
<dbReference type="EMBL" id="CAJNOB010000014">
    <property type="protein sequence ID" value="CAF0697210.1"/>
    <property type="molecule type" value="Genomic_DNA"/>
</dbReference>
<evidence type="ECO:0000256" key="1">
    <source>
        <dbReference type="SAM" id="MobiDB-lite"/>
    </source>
</evidence>
<protein>
    <submittedName>
        <fullName evidence="2">Uncharacterized protein</fullName>
    </submittedName>
</protein>
<keyword evidence="3" id="KW-1185">Reference proteome</keyword>